<keyword evidence="1" id="KW-0732">Signal</keyword>
<dbReference type="RefSeq" id="WP_290186293.1">
    <property type="nucleotide sequence ID" value="NZ_JASDCQ010000001.1"/>
</dbReference>
<reference evidence="2 3" key="1">
    <citation type="submission" date="2023-03" db="EMBL/GenBank/DDBJ databases">
        <authorList>
            <person name="Uniacke-Lowe S."/>
            <person name="Ross P."/>
            <person name="Hill C."/>
        </authorList>
    </citation>
    <scope>NUCLEOTIDE SEQUENCE [LARGE SCALE GENOMIC DNA]</scope>
    <source>
        <strain evidence="2 3">APC 4016</strain>
    </source>
</reference>
<comment type="caution">
    <text evidence="2">The sequence shown here is derived from an EMBL/GenBank/DDBJ whole genome shotgun (WGS) entry which is preliminary data.</text>
</comment>
<feature type="signal peptide" evidence="1">
    <location>
        <begin position="1"/>
        <end position="23"/>
    </location>
</feature>
<feature type="chain" id="PRO_5045723135" description="Peptidase C39-like domain-containing protein" evidence="1">
    <location>
        <begin position="24"/>
        <end position="508"/>
    </location>
</feature>
<proteinExistence type="predicted"/>
<evidence type="ECO:0000313" key="2">
    <source>
        <dbReference type="EMBL" id="MDN3426474.1"/>
    </source>
</evidence>
<keyword evidence="3" id="KW-1185">Reference proteome</keyword>
<dbReference type="EMBL" id="JASDCQ010000001">
    <property type="protein sequence ID" value="MDN3426474.1"/>
    <property type="molecule type" value="Genomic_DNA"/>
</dbReference>
<name>A0ABT7ZH71_9BACL</name>
<evidence type="ECO:0000313" key="3">
    <source>
        <dbReference type="Proteomes" id="UP001225873"/>
    </source>
</evidence>
<accession>A0ABT7ZH71</accession>
<dbReference type="Proteomes" id="UP001225873">
    <property type="component" value="Unassembled WGS sequence"/>
</dbReference>
<evidence type="ECO:0008006" key="4">
    <source>
        <dbReference type="Google" id="ProtNLM"/>
    </source>
</evidence>
<organism evidence="2 3">
    <name type="scientific">Planococcus notacanthi</name>
    <dbReference type="NCBI Taxonomy" id="3035188"/>
    <lineage>
        <taxon>Bacteria</taxon>
        <taxon>Bacillati</taxon>
        <taxon>Bacillota</taxon>
        <taxon>Bacilli</taxon>
        <taxon>Bacillales</taxon>
        <taxon>Caryophanaceae</taxon>
        <taxon>Planococcus</taxon>
    </lineage>
</organism>
<gene>
    <name evidence="2" type="ORF">QMA01_04130</name>
</gene>
<sequence>MKKSLAMGLVFISIFTFSQSSYATVPTSSPVSINKQVSSGGEIISPEIATSALEKYIRDNGLKHADQELILQEFLYDVDDTLVAYYFTVKNDDGYYIVTAVDSLNPINEYSEEGNFPTDFKEKGDKKAYYLGPGAVVFLNNTEELKAWFQDSKKQQVELFNQQKKEFKAVQKETKIKKEKLIIEIKAGNNLSAQSRNAITEKQTLVDTLSEDEAEIQMLLEDVTAESEDLERGALEPFDKDNERNEFWDELLSETPLEPASSFSIADEQSAFDETVEEDSTPEEIIVEDSYEDTIIDPITGEIVSGVVTSAATSYSQTLLVERFYQRGPYVNFPKSACGPTTAAMIMDYYHDVRKFNIRDETYFSGTSYDQKVGKLINNMRSDMGAGLAGSTLRQLSNGMIKHINETATSTWSYTEVKDPHLSSYNNSLKYRNALNNRHPVGIRFDYNSDTTGLKYHFVVGVEWRLAGAKKDDLKIGYKNPDGITTGIQTIDWGNNVKNFEFTSLSYK</sequence>
<protein>
    <recommendedName>
        <fullName evidence="4">Peptidase C39-like domain-containing protein</fullName>
    </recommendedName>
</protein>
<evidence type="ECO:0000256" key="1">
    <source>
        <dbReference type="SAM" id="SignalP"/>
    </source>
</evidence>